<feature type="transmembrane region" description="Helical" evidence="1">
    <location>
        <begin position="52"/>
        <end position="76"/>
    </location>
</feature>
<feature type="transmembrane region" description="Helical" evidence="1">
    <location>
        <begin position="83"/>
        <end position="102"/>
    </location>
</feature>
<name>A0A5R8Y2Y6_9BACT</name>
<comment type="caution">
    <text evidence="2">The sequence shown here is derived from an EMBL/GenBank/DDBJ whole genome shotgun (WGS) entry which is preliminary data.</text>
</comment>
<keyword evidence="3" id="KW-1185">Reference proteome</keyword>
<proteinExistence type="predicted"/>
<feature type="transmembrane region" description="Helical" evidence="1">
    <location>
        <begin position="122"/>
        <end position="142"/>
    </location>
</feature>
<keyword evidence="1" id="KW-1133">Transmembrane helix</keyword>
<dbReference type="EMBL" id="VANU01000002">
    <property type="protein sequence ID" value="TLP39526.1"/>
    <property type="molecule type" value="Genomic_DNA"/>
</dbReference>
<evidence type="ECO:0000313" key="3">
    <source>
        <dbReference type="Proteomes" id="UP000308901"/>
    </source>
</evidence>
<keyword evidence="1" id="KW-0812">Transmembrane</keyword>
<sequence length="143" mass="15840">MKNKKSIKEAFYKALKGFTSMLPILFAIILLLGLFDTYITNEILISLFTSNYFFDTVIGTSMGAVLTGNPMISYILGGELTTAGVSLFAVTAFILSWVSLGIVQLPAEVEIFGLRFTFLRTLLTFIFIILISFSTVLTLNWIA</sequence>
<accession>A0A5R8Y2Y6</accession>
<feature type="transmembrane region" description="Helical" evidence="1">
    <location>
        <begin position="21"/>
        <end position="40"/>
    </location>
</feature>
<keyword evidence="1" id="KW-0472">Membrane</keyword>
<organism evidence="2 3">
    <name type="scientific">Arcobacter arenosus</name>
    <dbReference type="NCBI Taxonomy" id="2576037"/>
    <lineage>
        <taxon>Bacteria</taxon>
        <taxon>Pseudomonadati</taxon>
        <taxon>Campylobacterota</taxon>
        <taxon>Epsilonproteobacteria</taxon>
        <taxon>Campylobacterales</taxon>
        <taxon>Arcobacteraceae</taxon>
        <taxon>Arcobacter</taxon>
    </lineage>
</organism>
<reference evidence="2 3" key="1">
    <citation type="submission" date="2019-05" db="EMBL/GenBank/DDBJ databases">
        <title>Arcobacter sp. nov., isolated from sea sediment.</title>
        <authorList>
            <person name="Kim W."/>
        </authorList>
    </citation>
    <scope>NUCLEOTIDE SEQUENCE [LARGE SCALE GENOMIC DNA]</scope>
    <source>
        <strain evidence="2 3">CAU 1517</strain>
    </source>
</reference>
<dbReference type="AlphaFoldDB" id="A0A5R8Y2Y6"/>
<gene>
    <name evidence="2" type="ORF">FDK22_06545</name>
</gene>
<protein>
    <submittedName>
        <fullName evidence="2">Permease</fullName>
    </submittedName>
</protein>
<evidence type="ECO:0000313" key="2">
    <source>
        <dbReference type="EMBL" id="TLP39526.1"/>
    </source>
</evidence>
<evidence type="ECO:0000256" key="1">
    <source>
        <dbReference type="SAM" id="Phobius"/>
    </source>
</evidence>
<dbReference type="Proteomes" id="UP000308901">
    <property type="component" value="Unassembled WGS sequence"/>
</dbReference>
<dbReference type="OrthoDB" id="5421688at2"/>